<dbReference type="AlphaFoldDB" id="A0A8H4NJZ7"/>
<organism evidence="2 3">
    <name type="scientific">Fusarium austroafricanum</name>
    <dbReference type="NCBI Taxonomy" id="2364996"/>
    <lineage>
        <taxon>Eukaryota</taxon>
        <taxon>Fungi</taxon>
        <taxon>Dikarya</taxon>
        <taxon>Ascomycota</taxon>
        <taxon>Pezizomycotina</taxon>
        <taxon>Sordariomycetes</taxon>
        <taxon>Hypocreomycetidae</taxon>
        <taxon>Hypocreales</taxon>
        <taxon>Nectriaceae</taxon>
        <taxon>Fusarium</taxon>
        <taxon>Fusarium concolor species complex</taxon>
    </lineage>
</organism>
<dbReference type="EMBL" id="JAADJG010000743">
    <property type="protein sequence ID" value="KAF4437985.1"/>
    <property type="molecule type" value="Genomic_DNA"/>
</dbReference>
<evidence type="ECO:0000313" key="3">
    <source>
        <dbReference type="Proteomes" id="UP000605986"/>
    </source>
</evidence>
<feature type="compositionally biased region" description="Low complexity" evidence="1">
    <location>
        <begin position="11"/>
        <end position="33"/>
    </location>
</feature>
<gene>
    <name evidence="2" type="ORF">F53441_12905</name>
</gene>
<feature type="region of interest" description="Disordered" evidence="1">
    <location>
        <begin position="87"/>
        <end position="117"/>
    </location>
</feature>
<name>A0A8H4NJZ7_9HYPO</name>
<protein>
    <submittedName>
        <fullName evidence="2">Ubiquitin thioesterase otubain-like protein</fullName>
    </submittedName>
</protein>
<keyword evidence="3" id="KW-1185">Reference proteome</keyword>
<accession>A0A8H4NJZ7</accession>
<comment type="caution">
    <text evidence="2">The sequence shown here is derived from an EMBL/GenBank/DDBJ whole genome shotgun (WGS) entry which is preliminary data.</text>
</comment>
<evidence type="ECO:0000256" key="1">
    <source>
        <dbReference type="SAM" id="MobiDB-lite"/>
    </source>
</evidence>
<reference evidence="2" key="1">
    <citation type="submission" date="2020-01" db="EMBL/GenBank/DDBJ databases">
        <title>Identification and distribution of gene clusters putatively required for synthesis of sphingolipid metabolism inhibitors in phylogenetically diverse species of the filamentous fungus Fusarium.</title>
        <authorList>
            <person name="Kim H.-S."/>
            <person name="Busman M."/>
            <person name="Brown D.W."/>
            <person name="Divon H."/>
            <person name="Uhlig S."/>
            <person name="Proctor R.H."/>
        </authorList>
    </citation>
    <scope>NUCLEOTIDE SEQUENCE</scope>
    <source>
        <strain evidence="2">NRRL 53441</strain>
    </source>
</reference>
<feature type="compositionally biased region" description="Pro residues" evidence="1">
    <location>
        <begin position="1"/>
        <end position="10"/>
    </location>
</feature>
<feature type="compositionally biased region" description="Basic residues" evidence="1">
    <location>
        <begin position="107"/>
        <end position="117"/>
    </location>
</feature>
<dbReference type="Proteomes" id="UP000605986">
    <property type="component" value="Unassembled WGS sequence"/>
</dbReference>
<dbReference type="OrthoDB" id="18915at2759"/>
<proteinExistence type="predicted"/>
<feature type="region of interest" description="Disordered" evidence="1">
    <location>
        <begin position="1"/>
        <end position="39"/>
    </location>
</feature>
<sequence>MASPQPPTPPASISGSSAMAPSPAMMAAPGPGAQNSLPMRGASSYHIRFSPVQLDYDEGKNNFPEPTYQVTTTTFKNSIWNQAHYCNPNFQPEEWNPGDEHTDGRVGSKRKPKKESS</sequence>
<evidence type="ECO:0000313" key="2">
    <source>
        <dbReference type="EMBL" id="KAF4437985.1"/>
    </source>
</evidence>